<dbReference type="Pfam" id="PF01636">
    <property type="entry name" value="APH"/>
    <property type="match status" value="1"/>
</dbReference>
<feature type="domain" description="Aminoglycoside phosphotransferase" evidence="1">
    <location>
        <begin position="46"/>
        <end position="316"/>
    </location>
</feature>
<dbReference type="PANTHER" id="PTHR47829">
    <property type="entry name" value="HYDROLASE, PUTATIVE (AFU_ORTHOLOGUE AFUA_1G12880)-RELATED"/>
    <property type="match status" value="1"/>
</dbReference>
<keyword evidence="2" id="KW-0418">Kinase</keyword>
<evidence type="ECO:0000313" key="2">
    <source>
        <dbReference type="EMBL" id="EEH60006.1"/>
    </source>
</evidence>
<dbReference type="InterPro" id="IPR011009">
    <property type="entry name" value="Kinase-like_dom_sf"/>
</dbReference>
<dbReference type="eggNOG" id="KOG1469">
    <property type="taxonomic scope" value="Eukaryota"/>
</dbReference>
<keyword evidence="2" id="KW-0808">Transferase</keyword>
<dbReference type="InterPro" id="IPR002575">
    <property type="entry name" value="Aminoglycoside_PTrfase"/>
</dbReference>
<dbReference type="PANTHER" id="PTHR47829:SF1">
    <property type="entry name" value="HAD FAMILY PHOSPHATASE"/>
    <property type="match status" value="1"/>
</dbReference>
<accession>C1MJI5</accession>
<dbReference type="SUPFAM" id="SSF56112">
    <property type="entry name" value="Protein kinase-like (PK-like)"/>
    <property type="match status" value="1"/>
</dbReference>
<proteinExistence type="predicted"/>
<dbReference type="OrthoDB" id="434771at2759"/>
<dbReference type="OMA" id="RAFYVME"/>
<sequence>MTTPTSIDTTAATSPPRLPLDADALLRYARARVRAFPRDANVELRVTQFGHGQSNPTYKVECVRVDDARTTKRPPRVLATYVLRKKPPGALLRSAHAVEREFAVQRALSSRAARRVAVVPVPAMIASCDDASVLGTPFYLMSHVRGHVFVTPGLERLPSAAHRATVYRDMARILGGLHRIDPSAVSLRDFAGGGGARRESDARTYSARQLRRWTRQYDESCRDGGDAEREPCMRELIRWLSANVPKDEPGGRLTHGDYRLDNLVFKRADGGGGCVAVLDWELSTLGCPYGDIAYNCIPYHLPRTRPGRVNASYPAFEEGPLPDGIPTEAEHVRAWSEASGLPNPMTSGTWPFYVALSLFRAAAILAGVRRRAREGNASSANAAAAGALVETLAKRALLVAGVPEPAAAAAAVDDLAQSRVGFPGRSSIASASASASTVRAPVGFEPSERAAKLLVSLRRFMREHVYPNEVRLPTARLLSFARRASFLED</sequence>
<dbReference type="InterPro" id="IPR052898">
    <property type="entry name" value="ACAD10-like"/>
</dbReference>
<dbReference type="AlphaFoldDB" id="C1MJI5"/>
<gene>
    <name evidence="2" type="ORF">MICPUCDRAFT_55837</name>
</gene>
<dbReference type="KEGG" id="mpp:MICPUCDRAFT_55837"/>
<dbReference type="Gene3D" id="3.30.200.20">
    <property type="entry name" value="Phosphorylase Kinase, domain 1"/>
    <property type="match status" value="1"/>
</dbReference>
<dbReference type="CDD" id="cd05154">
    <property type="entry name" value="ACAD10_11_N-like"/>
    <property type="match status" value="1"/>
</dbReference>
<dbReference type="RefSeq" id="XP_003056630.1">
    <property type="nucleotide sequence ID" value="XM_003056584.1"/>
</dbReference>
<name>C1MJI5_MICPC</name>
<dbReference type="EMBL" id="GG663736">
    <property type="protein sequence ID" value="EEH60006.1"/>
    <property type="molecule type" value="Genomic_DNA"/>
</dbReference>
<reference evidence="2 3" key="1">
    <citation type="journal article" date="2009" name="Science">
        <title>Green evolution and dynamic adaptations revealed by genomes of the marine picoeukaryotes Micromonas.</title>
        <authorList>
            <person name="Worden A.Z."/>
            <person name="Lee J.H."/>
            <person name="Mock T."/>
            <person name="Rouze P."/>
            <person name="Simmons M.P."/>
            <person name="Aerts A.L."/>
            <person name="Allen A.E."/>
            <person name="Cuvelier M.L."/>
            <person name="Derelle E."/>
            <person name="Everett M.V."/>
            <person name="Foulon E."/>
            <person name="Grimwood J."/>
            <person name="Gundlach H."/>
            <person name="Henrissat B."/>
            <person name="Napoli C."/>
            <person name="McDonald S.M."/>
            <person name="Parker M.S."/>
            <person name="Rombauts S."/>
            <person name="Salamov A."/>
            <person name="Von Dassow P."/>
            <person name="Badger J.H."/>
            <person name="Coutinho P.M."/>
            <person name="Demir E."/>
            <person name="Dubchak I."/>
            <person name="Gentemann C."/>
            <person name="Eikrem W."/>
            <person name="Gready J.E."/>
            <person name="John U."/>
            <person name="Lanier W."/>
            <person name="Lindquist E.A."/>
            <person name="Lucas S."/>
            <person name="Mayer K.F."/>
            <person name="Moreau H."/>
            <person name="Not F."/>
            <person name="Otillar R."/>
            <person name="Panaud O."/>
            <person name="Pangilinan J."/>
            <person name="Paulsen I."/>
            <person name="Piegu B."/>
            <person name="Poliakov A."/>
            <person name="Robbens S."/>
            <person name="Schmutz J."/>
            <person name="Toulza E."/>
            <person name="Wyss T."/>
            <person name="Zelensky A."/>
            <person name="Zhou K."/>
            <person name="Armbrust E.V."/>
            <person name="Bhattacharya D."/>
            <person name="Goodenough U.W."/>
            <person name="Van de Peer Y."/>
            <person name="Grigoriev I.V."/>
        </authorList>
    </citation>
    <scope>NUCLEOTIDE SEQUENCE [LARGE SCALE GENOMIC DNA]</scope>
    <source>
        <strain evidence="2 3">CCMP1545</strain>
    </source>
</reference>
<dbReference type="STRING" id="564608.C1MJI5"/>
<evidence type="ECO:0000259" key="1">
    <source>
        <dbReference type="Pfam" id="PF01636"/>
    </source>
</evidence>
<evidence type="ECO:0000313" key="3">
    <source>
        <dbReference type="Proteomes" id="UP000001876"/>
    </source>
</evidence>
<protein>
    <submittedName>
        <fullName evidence="2">Tyrosine kinase</fullName>
    </submittedName>
</protein>
<dbReference type="GO" id="GO:0016301">
    <property type="term" value="F:kinase activity"/>
    <property type="evidence" value="ECO:0007669"/>
    <property type="project" value="UniProtKB-KW"/>
</dbReference>
<dbReference type="Proteomes" id="UP000001876">
    <property type="component" value="Unassembled WGS sequence"/>
</dbReference>
<dbReference type="InterPro" id="IPR041726">
    <property type="entry name" value="ACAD10_11_N"/>
</dbReference>
<dbReference type="GeneID" id="9682068"/>
<dbReference type="Gene3D" id="3.90.1200.10">
    <property type="match status" value="1"/>
</dbReference>
<organism evidence="3">
    <name type="scientific">Micromonas pusilla (strain CCMP1545)</name>
    <name type="common">Picoplanktonic green alga</name>
    <dbReference type="NCBI Taxonomy" id="564608"/>
    <lineage>
        <taxon>Eukaryota</taxon>
        <taxon>Viridiplantae</taxon>
        <taxon>Chlorophyta</taxon>
        <taxon>Mamiellophyceae</taxon>
        <taxon>Mamiellales</taxon>
        <taxon>Mamiellaceae</taxon>
        <taxon>Micromonas</taxon>
    </lineage>
</organism>
<keyword evidence="3" id="KW-1185">Reference proteome</keyword>